<name>A0A5J5EYC0_9PEZI</name>
<feature type="region of interest" description="Disordered" evidence="1">
    <location>
        <begin position="36"/>
        <end position="248"/>
    </location>
</feature>
<feature type="compositionally biased region" description="Basic and acidic residues" evidence="1">
    <location>
        <begin position="68"/>
        <end position="87"/>
    </location>
</feature>
<dbReference type="InterPro" id="IPR039715">
    <property type="entry name" value="ZCCHC10"/>
</dbReference>
<dbReference type="EMBL" id="VXIS01000075">
    <property type="protein sequence ID" value="KAA8907844.1"/>
    <property type="molecule type" value="Genomic_DNA"/>
</dbReference>
<keyword evidence="3" id="KW-1185">Reference proteome</keyword>
<proteinExistence type="predicted"/>
<dbReference type="Pfam" id="PF13917">
    <property type="entry name" value="zf-CCHC_3"/>
    <property type="match status" value="1"/>
</dbReference>
<sequence length="248" mass="28218">MHRYRPYSSASRATPTTRCQKCLKLGHYSYECKATTQERPYISRPSRTQQLFNPKLQPKLTEAMPPADEARKGVADSILKAKEEDRSRKRRRDGSASPPHSRSSSVSSHSSYSSISSGRSRSPSPPPTTRSRTHGRGDKRRSDSYSRSPDHERSVRRKFKDSPSPGTRGRRLSPTDNSRRTRSVSPPRRIRSPKRRRPSPSPRMDEGGRGAYGSRREQSPPPPPPRERSPSPFTRRRLMTEAMQRGAR</sequence>
<feature type="compositionally biased region" description="Low complexity" evidence="1">
    <location>
        <begin position="95"/>
        <end position="122"/>
    </location>
</feature>
<evidence type="ECO:0000313" key="2">
    <source>
        <dbReference type="EMBL" id="KAA8907844.1"/>
    </source>
</evidence>
<dbReference type="InParanoid" id="A0A5J5EYC0"/>
<reference evidence="2 3" key="1">
    <citation type="submission" date="2019-09" db="EMBL/GenBank/DDBJ databases">
        <title>Draft genome of the ectomycorrhizal ascomycete Sphaerosporella brunnea.</title>
        <authorList>
            <consortium name="DOE Joint Genome Institute"/>
            <person name="Benucci G.M."/>
            <person name="Marozzi G."/>
            <person name="Antonielli L."/>
            <person name="Sanchez S."/>
            <person name="Marco P."/>
            <person name="Wang X."/>
            <person name="Falini L.B."/>
            <person name="Barry K."/>
            <person name="Haridas S."/>
            <person name="Lipzen A."/>
            <person name="Labutti K."/>
            <person name="Grigoriev I.V."/>
            <person name="Murat C."/>
            <person name="Martin F."/>
            <person name="Albertini E."/>
            <person name="Donnini D."/>
            <person name="Bonito G."/>
        </authorList>
    </citation>
    <scope>NUCLEOTIDE SEQUENCE [LARGE SCALE GENOMIC DNA]</scope>
    <source>
        <strain evidence="2 3">Sb_GMNB300</strain>
    </source>
</reference>
<dbReference type="PANTHER" id="PTHR13491">
    <property type="entry name" value="ZCCHC10 PROTEIN"/>
    <property type="match status" value="1"/>
</dbReference>
<accession>A0A5J5EYC0</accession>
<feature type="compositionally biased region" description="Basic and acidic residues" evidence="1">
    <location>
        <begin position="140"/>
        <end position="153"/>
    </location>
</feature>
<protein>
    <submittedName>
        <fullName evidence="2">Zinc knuckle-domain-containing protein</fullName>
    </submittedName>
</protein>
<dbReference type="OrthoDB" id="437973at2759"/>
<comment type="caution">
    <text evidence="2">The sequence shown here is derived from an EMBL/GenBank/DDBJ whole genome shotgun (WGS) entry which is preliminary data.</text>
</comment>
<dbReference type="PANTHER" id="PTHR13491:SF0">
    <property type="entry name" value="ZINC FINGER CCHC DOMAIN-CONTAINING PROTEIN 10"/>
    <property type="match status" value="1"/>
</dbReference>
<evidence type="ECO:0000256" key="1">
    <source>
        <dbReference type="SAM" id="MobiDB-lite"/>
    </source>
</evidence>
<feature type="compositionally biased region" description="Basic residues" evidence="1">
    <location>
        <begin position="188"/>
        <end position="198"/>
    </location>
</feature>
<evidence type="ECO:0000313" key="3">
    <source>
        <dbReference type="Proteomes" id="UP000326924"/>
    </source>
</evidence>
<dbReference type="Proteomes" id="UP000326924">
    <property type="component" value="Unassembled WGS sequence"/>
</dbReference>
<organism evidence="2 3">
    <name type="scientific">Sphaerosporella brunnea</name>
    <dbReference type="NCBI Taxonomy" id="1250544"/>
    <lineage>
        <taxon>Eukaryota</taxon>
        <taxon>Fungi</taxon>
        <taxon>Dikarya</taxon>
        <taxon>Ascomycota</taxon>
        <taxon>Pezizomycotina</taxon>
        <taxon>Pezizomycetes</taxon>
        <taxon>Pezizales</taxon>
        <taxon>Pyronemataceae</taxon>
        <taxon>Sphaerosporella</taxon>
    </lineage>
</organism>
<feature type="compositionally biased region" description="Basic and acidic residues" evidence="1">
    <location>
        <begin position="203"/>
        <end position="218"/>
    </location>
</feature>
<dbReference type="AlphaFoldDB" id="A0A5J5EYC0"/>
<gene>
    <name evidence="2" type="ORF">FN846DRAFT_898677</name>
</gene>